<evidence type="ECO:0000313" key="3">
    <source>
        <dbReference type="EMBL" id="SVB41646.1"/>
    </source>
</evidence>
<dbReference type="InterPro" id="IPR003439">
    <property type="entry name" value="ABC_transporter-like_ATP-bd"/>
</dbReference>
<evidence type="ECO:0000259" key="2">
    <source>
        <dbReference type="PROSITE" id="PS50893"/>
    </source>
</evidence>
<gene>
    <name evidence="3" type="ORF">METZ01_LOCUS194500</name>
</gene>
<accession>A0A382DT17</accession>
<evidence type="ECO:0000256" key="1">
    <source>
        <dbReference type="ARBA" id="ARBA00022448"/>
    </source>
</evidence>
<dbReference type="InterPro" id="IPR017871">
    <property type="entry name" value="ABC_transporter-like_CS"/>
</dbReference>
<keyword evidence="1" id="KW-0813">Transport</keyword>
<dbReference type="Gene3D" id="3.40.50.300">
    <property type="entry name" value="P-loop containing nucleotide triphosphate hydrolases"/>
    <property type="match status" value="1"/>
</dbReference>
<dbReference type="GO" id="GO:0005524">
    <property type="term" value="F:ATP binding"/>
    <property type="evidence" value="ECO:0007669"/>
    <property type="project" value="InterPro"/>
</dbReference>
<dbReference type="AlphaFoldDB" id="A0A382DT17"/>
<protein>
    <recommendedName>
        <fullName evidence="2">ABC transporter domain-containing protein</fullName>
    </recommendedName>
</protein>
<reference evidence="3" key="1">
    <citation type="submission" date="2018-05" db="EMBL/GenBank/DDBJ databases">
        <authorList>
            <person name="Lanie J.A."/>
            <person name="Ng W.-L."/>
            <person name="Kazmierczak K.M."/>
            <person name="Andrzejewski T.M."/>
            <person name="Davidsen T.M."/>
            <person name="Wayne K.J."/>
            <person name="Tettelin H."/>
            <person name="Glass J.I."/>
            <person name="Rusch D."/>
            <person name="Podicherti R."/>
            <person name="Tsui H.-C.T."/>
            <person name="Winkler M.E."/>
        </authorList>
    </citation>
    <scope>NUCLEOTIDE SEQUENCE</scope>
</reference>
<dbReference type="PROSITE" id="PS50893">
    <property type="entry name" value="ABC_TRANSPORTER_2"/>
    <property type="match status" value="1"/>
</dbReference>
<dbReference type="Pfam" id="PF00005">
    <property type="entry name" value="ABC_tran"/>
    <property type="match status" value="1"/>
</dbReference>
<feature type="non-terminal residue" evidence="3">
    <location>
        <position position="189"/>
    </location>
</feature>
<dbReference type="GO" id="GO:0016887">
    <property type="term" value="F:ATP hydrolysis activity"/>
    <property type="evidence" value="ECO:0007669"/>
    <property type="project" value="InterPro"/>
</dbReference>
<dbReference type="SUPFAM" id="SSF52540">
    <property type="entry name" value="P-loop containing nucleoside triphosphate hydrolases"/>
    <property type="match status" value="1"/>
</dbReference>
<sequence length="189" mass="20919">MSLTKPSKVKTLEKSSIFTKTIVQMNDVSASYDSKSYVLKNIRLSIERGSNYAIVGQSGSGKSTLLRLMNGMMNPSEGKIMIDYQTPNMSDKKFKKLMHKIGYIPQNLGLIKNSTVLENVLIGALPRVSGFNSFLKKFSDSEVSNAKKILKQVGLEGKAERKVYMLSGGEKRRVAIARALVQKPEIILA</sequence>
<name>A0A382DT17_9ZZZZ</name>
<dbReference type="InterPro" id="IPR027417">
    <property type="entry name" value="P-loop_NTPase"/>
</dbReference>
<dbReference type="PROSITE" id="PS00211">
    <property type="entry name" value="ABC_TRANSPORTER_1"/>
    <property type="match status" value="1"/>
</dbReference>
<feature type="domain" description="ABC transporter" evidence="2">
    <location>
        <begin position="23"/>
        <end position="189"/>
    </location>
</feature>
<proteinExistence type="predicted"/>
<organism evidence="3">
    <name type="scientific">marine metagenome</name>
    <dbReference type="NCBI Taxonomy" id="408172"/>
    <lineage>
        <taxon>unclassified sequences</taxon>
        <taxon>metagenomes</taxon>
        <taxon>ecological metagenomes</taxon>
    </lineage>
</organism>
<dbReference type="EMBL" id="UINC01040994">
    <property type="protein sequence ID" value="SVB41646.1"/>
    <property type="molecule type" value="Genomic_DNA"/>
</dbReference>
<dbReference type="PANTHER" id="PTHR43166">
    <property type="entry name" value="AMINO ACID IMPORT ATP-BINDING PROTEIN"/>
    <property type="match status" value="1"/>
</dbReference>
<dbReference type="InterPro" id="IPR050086">
    <property type="entry name" value="MetN_ABC_transporter-like"/>
</dbReference>